<keyword evidence="1 2" id="KW-0238">DNA-binding</keyword>
<evidence type="ECO:0000313" key="4">
    <source>
        <dbReference type="EMBL" id="BDQ39071.1"/>
    </source>
</evidence>
<evidence type="ECO:0000259" key="3">
    <source>
        <dbReference type="PROSITE" id="PS50977"/>
    </source>
</evidence>
<dbReference type="SUPFAM" id="SSF48498">
    <property type="entry name" value="Tetracyclin repressor-like, C-terminal domain"/>
    <property type="match status" value="1"/>
</dbReference>
<dbReference type="Pfam" id="PF21256">
    <property type="entry name" value="TetR_C_5-like"/>
    <property type="match status" value="1"/>
</dbReference>
<dbReference type="PANTHER" id="PTHR30055:SF226">
    <property type="entry name" value="HTH-TYPE TRANSCRIPTIONAL REGULATOR PKSA"/>
    <property type="match status" value="1"/>
</dbReference>
<dbReference type="RefSeq" id="WP_281761545.1">
    <property type="nucleotide sequence ID" value="NZ_AP026709.1"/>
</dbReference>
<dbReference type="Proteomes" id="UP001317742">
    <property type="component" value="Chromosome"/>
</dbReference>
<accession>A0ABN6S727</accession>
<name>A0ABN6S727_9BACT</name>
<dbReference type="PROSITE" id="PS50977">
    <property type="entry name" value="HTH_TETR_2"/>
    <property type="match status" value="1"/>
</dbReference>
<gene>
    <name evidence="4" type="ORF">SYK_34310</name>
</gene>
<sequence length="216" mass="25194">MTQNPKTFENLPDEKRERVLNEATSEFAEHGYHQASINRIVKRLGIAKGSLFKYFGNKQGLFEYLFGHAINQFKQPLKHIRETTSDKDFFERIEKSLLAGVDFIQAHPHIYRIYLKMLFQENFPMRDKFLSEVRRGSTKYLRPLVTAAMKSGELRNDLDPDMVVFHLDSIMDRFFQAHTVPYLDGPITLYDTDKQTTENKARAITDFLRRGLGNPS</sequence>
<evidence type="ECO:0000256" key="2">
    <source>
        <dbReference type="PROSITE-ProRule" id="PRU00335"/>
    </source>
</evidence>
<feature type="domain" description="HTH tetR-type" evidence="3">
    <location>
        <begin position="13"/>
        <end position="73"/>
    </location>
</feature>
<dbReference type="PRINTS" id="PR00455">
    <property type="entry name" value="HTHTETR"/>
</dbReference>
<feature type="DNA-binding region" description="H-T-H motif" evidence="2">
    <location>
        <begin position="36"/>
        <end position="55"/>
    </location>
</feature>
<dbReference type="InterPro" id="IPR009057">
    <property type="entry name" value="Homeodomain-like_sf"/>
</dbReference>
<dbReference type="Gene3D" id="1.10.357.10">
    <property type="entry name" value="Tetracycline Repressor, domain 2"/>
    <property type="match status" value="1"/>
</dbReference>
<keyword evidence="5" id="KW-1185">Reference proteome</keyword>
<dbReference type="EMBL" id="AP026709">
    <property type="protein sequence ID" value="BDQ39071.1"/>
    <property type="molecule type" value="Genomic_DNA"/>
</dbReference>
<dbReference type="PANTHER" id="PTHR30055">
    <property type="entry name" value="HTH-TYPE TRANSCRIPTIONAL REGULATOR RUTR"/>
    <property type="match status" value="1"/>
</dbReference>
<proteinExistence type="predicted"/>
<dbReference type="InterPro" id="IPR036271">
    <property type="entry name" value="Tet_transcr_reg_TetR-rel_C_sf"/>
</dbReference>
<dbReference type="InterPro" id="IPR023772">
    <property type="entry name" value="DNA-bd_HTH_TetR-type_CS"/>
</dbReference>
<dbReference type="SUPFAM" id="SSF46689">
    <property type="entry name" value="Homeodomain-like"/>
    <property type="match status" value="1"/>
</dbReference>
<protein>
    <submittedName>
        <fullName evidence="4">TetR family transcriptional regulator</fullName>
    </submittedName>
</protein>
<dbReference type="InterPro" id="IPR050109">
    <property type="entry name" value="HTH-type_TetR-like_transc_reg"/>
</dbReference>
<dbReference type="Pfam" id="PF00440">
    <property type="entry name" value="TetR_N"/>
    <property type="match status" value="1"/>
</dbReference>
<evidence type="ECO:0000256" key="1">
    <source>
        <dbReference type="ARBA" id="ARBA00023125"/>
    </source>
</evidence>
<reference evidence="4 5" key="1">
    <citation type="submission" date="2022-08" db="EMBL/GenBank/DDBJ databases">
        <title>Genome Sequence of the sulphate-reducing bacterium, Pseudodesulfovibrio sp. SYK.</title>
        <authorList>
            <person name="Kondo R."/>
            <person name="Kataoka T."/>
        </authorList>
    </citation>
    <scope>NUCLEOTIDE SEQUENCE [LARGE SCALE GENOMIC DNA]</scope>
    <source>
        <strain evidence="4 5">SYK</strain>
    </source>
</reference>
<dbReference type="PROSITE" id="PS01081">
    <property type="entry name" value="HTH_TETR_1"/>
    <property type="match status" value="1"/>
</dbReference>
<dbReference type="InterPro" id="IPR001647">
    <property type="entry name" value="HTH_TetR"/>
</dbReference>
<evidence type="ECO:0000313" key="5">
    <source>
        <dbReference type="Proteomes" id="UP001317742"/>
    </source>
</evidence>
<dbReference type="InterPro" id="IPR049488">
    <property type="entry name" value="TM_1030-like_C"/>
</dbReference>
<organism evidence="4 5">
    <name type="scientific">Pseudodesulfovibrio nedwellii</name>
    <dbReference type="NCBI Taxonomy" id="2973072"/>
    <lineage>
        <taxon>Bacteria</taxon>
        <taxon>Pseudomonadati</taxon>
        <taxon>Thermodesulfobacteriota</taxon>
        <taxon>Desulfovibrionia</taxon>
        <taxon>Desulfovibrionales</taxon>
        <taxon>Desulfovibrionaceae</taxon>
    </lineage>
</organism>